<accession>J0D1E4</accession>
<proteinExistence type="predicted"/>
<reference evidence="4" key="1">
    <citation type="journal article" date="2012" name="Science">
        <title>The Paleozoic origin of enzymatic lignin decomposition reconstructed from 31 fungal genomes.</title>
        <authorList>
            <person name="Floudas D."/>
            <person name="Binder M."/>
            <person name="Riley R."/>
            <person name="Barry K."/>
            <person name="Blanchette R.A."/>
            <person name="Henrissat B."/>
            <person name="Martinez A.T."/>
            <person name="Otillar R."/>
            <person name="Spatafora J.W."/>
            <person name="Yadav J.S."/>
            <person name="Aerts A."/>
            <person name="Benoit I."/>
            <person name="Boyd A."/>
            <person name="Carlson A."/>
            <person name="Copeland A."/>
            <person name="Coutinho P.M."/>
            <person name="de Vries R.P."/>
            <person name="Ferreira P."/>
            <person name="Findley K."/>
            <person name="Foster B."/>
            <person name="Gaskell J."/>
            <person name="Glotzer D."/>
            <person name="Gorecki P."/>
            <person name="Heitman J."/>
            <person name="Hesse C."/>
            <person name="Hori C."/>
            <person name="Igarashi K."/>
            <person name="Jurgens J.A."/>
            <person name="Kallen N."/>
            <person name="Kersten P."/>
            <person name="Kohler A."/>
            <person name="Kuees U."/>
            <person name="Kumar T.K.A."/>
            <person name="Kuo A."/>
            <person name="LaButti K."/>
            <person name="Larrondo L.F."/>
            <person name="Lindquist E."/>
            <person name="Ling A."/>
            <person name="Lombard V."/>
            <person name="Lucas S."/>
            <person name="Lundell T."/>
            <person name="Martin R."/>
            <person name="McLaughlin D.J."/>
            <person name="Morgenstern I."/>
            <person name="Morin E."/>
            <person name="Murat C."/>
            <person name="Nagy L.G."/>
            <person name="Nolan M."/>
            <person name="Ohm R.A."/>
            <person name="Patyshakuliyeva A."/>
            <person name="Rokas A."/>
            <person name="Ruiz-Duenas F.J."/>
            <person name="Sabat G."/>
            <person name="Salamov A."/>
            <person name="Samejima M."/>
            <person name="Schmutz J."/>
            <person name="Slot J.C."/>
            <person name="St John F."/>
            <person name="Stenlid J."/>
            <person name="Sun H."/>
            <person name="Sun S."/>
            <person name="Syed K."/>
            <person name="Tsang A."/>
            <person name="Wiebenga A."/>
            <person name="Young D."/>
            <person name="Pisabarro A."/>
            <person name="Eastwood D.C."/>
            <person name="Martin F."/>
            <person name="Cullen D."/>
            <person name="Grigoriev I.V."/>
            <person name="Hibbett D.S."/>
        </authorList>
    </citation>
    <scope>NUCLEOTIDE SEQUENCE [LARGE SCALE GENOMIC DNA]</scope>
    <source>
        <strain evidence="4">TFB10046</strain>
    </source>
</reference>
<dbReference type="InParanoid" id="J0D1E4"/>
<name>J0D1E4_AURST</name>
<feature type="region of interest" description="Disordered" evidence="1">
    <location>
        <begin position="147"/>
        <end position="167"/>
    </location>
</feature>
<dbReference type="KEGG" id="adl:AURDEDRAFT_128195"/>
<evidence type="ECO:0000313" key="3">
    <source>
        <dbReference type="EMBL" id="EJD39574.1"/>
    </source>
</evidence>
<feature type="compositionally biased region" description="Polar residues" evidence="1">
    <location>
        <begin position="31"/>
        <end position="44"/>
    </location>
</feature>
<sequence>MVNMKLALFAVLATAATFVIADDPEVPATVPGNSTETSTNSTIPATNGTATNGTATDGTATNGTETPEPSGGSTRRRRQICEYGCPEWDCASHPFDMRTNATDTFTCSYASAGTCDYRMTGGVISKDNDFGQCHGAAVPLTAGCSAGQSTNGGVEKRKQKRGTHRSSRDIQFDALVKRLGL</sequence>
<organism evidence="3 4">
    <name type="scientific">Auricularia subglabra (strain TFB-10046 / SS5)</name>
    <name type="common">White-rot fungus</name>
    <name type="synonym">Auricularia delicata (strain TFB10046)</name>
    <dbReference type="NCBI Taxonomy" id="717982"/>
    <lineage>
        <taxon>Eukaryota</taxon>
        <taxon>Fungi</taxon>
        <taxon>Dikarya</taxon>
        <taxon>Basidiomycota</taxon>
        <taxon>Agaricomycotina</taxon>
        <taxon>Agaricomycetes</taxon>
        <taxon>Auriculariales</taxon>
        <taxon>Auriculariaceae</taxon>
        <taxon>Auricularia</taxon>
    </lineage>
</organism>
<feature type="chain" id="PRO_5003732664" evidence="2">
    <location>
        <begin position="22"/>
        <end position="181"/>
    </location>
</feature>
<evidence type="ECO:0000313" key="4">
    <source>
        <dbReference type="Proteomes" id="UP000006514"/>
    </source>
</evidence>
<feature type="region of interest" description="Disordered" evidence="1">
    <location>
        <begin position="29"/>
        <end position="76"/>
    </location>
</feature>
<feature type="signal peptide" evidence="2">
    <location>
        <begin position="1"/>
        <end position="21"/>
    </location>
</feature>
<feature type="compositionally biased region" description="Low complexity" evidence="1">
    <location>
        <begin position="45"/>
        <end position="66"/>
    </location>
</feature>
<keyword evidence="4" id="KW-1185">Reference proteome</keyword>
<gene>
    <name evidence="3" type="ORF">AURDEDRAFT_128195</name>
</gene>
<dbReference type="OrthoDB" id="3262731at2759"/>
<evidence type="ECO:0000256" key="2">
    <source>
        <dbReference type="SAM" id="SignalP"/>
    </source>
</evidence>
<protein>
    <submittedName>
        <fullName evidence="3">Uncharacterized protein</fullName>
    </submittedName>
</protein>
<dbReference type="EMBL" id="JH687812">
    <property type="protein sequence ID" value="EJD39574.1"/>
    <property type="molecule type" value="Genomic_DNA"/>
</dbReference>
<keyword evidence="2" id="KW-0732">Signal</keyword>
<dbReference type="AlphaFoldDB" id="J0D1E4"/>
<evidence type="ECO:0000256" key="1">
    <source>
        <dbReference type="SAM" id="MobiDB-lite"/>
    </source>
</evidence>
<dbReference type="Proteomes" id="UP000006514">
    <property type="component" value="Unassembled WGS sequence"/>
</dbReference>